<dbReference type="Gene3D" id="3.40.50.12780">
    <property type="entry name" value="N-terminal domain of ligase-like"/>
    <property type="match status" value="1"/>
</dbReference>
<dbReference type="Proteomes" id="UP001552479">
    <property type="component" value="Unassembled WGS sequence"/>
</dbReference>
<accession>A0ABV3IUF4</accession>
<evidence type="ECO:0000259" key="4">
    <source>
        <dbReference type="Pfam" id="PF13193"/>
    </source>
</evidence>
<feature type="domain" description="AMP-binding enzyme C-terminal" evidence="4">
    <location>
        <begin position="389"/>
        <end position="464"/>
    </location>
</feature>
<comment type="caution">
    <text evidence="5">The sequence shown here is derived from an EMBL/GenBank/DDBJ whole genome shotgun (WGS) entry which is preliminary data.</text>
</comment>
<feature type="compositionally biased region" description="Low complexity" evidence="1">
    <location>
        <begin position="255"/>
        <end position="264"/>
    </location>
</feature>
<dbReference type="PANTHER" id="PTHR43767">
    <property type="entry name" value="LONG-CHAIN-FATTY-ACID--COA LIGASE"/>
    <property type="match status" value="1"/>
</dbReference>
<dbReference type="InterPro" id="IPR036388">
    <property type="entry name" value="WH-like_DNA-bd_sf"/>
</dbReference>
<protein>
    <submittedName>
        <fullName evidence="5">AMP-binding protein</fullName>
    </submittedName>
</protein>
<feature type="region of interest" description="Disordered" evidence="1">
    <location>
        <begin position="244"/>
        <end position="264"/>
    </location>
</feature>
<evidence type="ECO:0000256" key="1">
    <source>
        <dbReference type="SAM" id="MobiDB-lite"/>
    </source>
</evidence>
<keyword evidence="6" id="KW-1185">Reference proteome</keyword>
<dbReference type="InterPro" id="IPR050237">
    <property type="entry name" value="ATP-dep_AMP-bd_enzyme"/>
</dbReference>
<reference evidence="5 6" key="1">
    <citation type="submission" date="2024-06" db="EMBL/GenBank/DDBJ databases">
        <title>The Natural Products Discovery Center: Release of the First 8490 Sequenced Strains for Exploring Actinobacteria Biosynthetic Diversity.</title>
        <authorList>
            <person name="Kalkreuter E."/>
            <person name="Kautsar S.A."/>
            <person name="Yang D."/>
            <person name="Bader C.D."/>
            <person name="Teijaro C.N."/>
            <person name="Fluegel L."/>
            <person name="Davis C.M."/>
            <person name="Simpson J.R."/>
            <person name="Lauterbach L."/>
            <person name="Steele A.D."/>
            <person name="Gui C."/>
            <person name="Meng S."/>
            <person name="Li G."/>
            <person name="Viehrig K."/>
            <person name="Ye F."/>
            <person name="Su P."/>
            <person name="Kiefer A.F."/>
            <person name="Nichols A."/>
            <person name="Cepeda A.J."/>
            <person name="Yan W."/>
            <person name="Fan B."/>
            <person name="Jiang Y."/>
            <person name="Adhikari A."/>
            <person name="Zheng C.-J."/>
            <person name="Schuster L."/>
            <person name="Cowan T.M."/>
            <person name="Smanski M.J."/>
            <person name="Chevrette M.G."/>
            <person name="De Carvalho L.P.S."/>
            <person name="Shen B."/>
        </authorList>
    </citation>
    <scope>NUCLEOTIDE SEQUENCE [LARGE SCALE GENOMIC DNA]</scope>
    <source>
        <strain evidence="5 6">NPDC053791</strain>
    </source>
</reference>
<dbReference type="Pfam" id="PF13193">
    <property type="entry name" value="AMP-binding_C"/>
    <property type="match status" value="1"/>
</dbReference>
<dbReference type="Gene3D" id="1.10.10.10">
    <property type="entry name" value="Winged helix-like DNA-binding domain superfamily/Winged helix DNA-binding domain"/>
    <property type="match status" value="1"/>
</dbReference>
<gene>
    <name evidence="5" type="ORF">AB0L03_13610</name>
</gene>
<dbReference type="SUPFAM" id="SSF56801">
    <property type="entry name" value="Acetyl-CoA synthetase-like"/>
    <property type="match status" value="1"/>
</dbReference>
<dbReference type="InterPro" id="IPR025110">
    <property type="entry name" value="AMP-bd_C"/>
</dbReference>
<organism evidence="5 6">
    <name type="scientific">Streptomyces roseoverticillatus</name>
    <dbReference type="NCBI Taxonomy" id="66429"/>
    <lineage>
        <taxon>Bacteria</taxon>
        <taxon>Bacillati</taxon>
        <taxon>Actinomycetota</taxon>
        <taxon>Actinomycetes</taxon>
        <taxon>Kitasatosporales</taxon>
        <taxon>Streptomycetaceae</taxon>
        <taxon>Streptomyces</taxon>
    </lineage>
</organism>
<dbReference type="CDD" id="cd04433">
    <property type="entry name" value="AFD_class_I"/>
    <property type="match status" value="1"/>
</dbReference>
<dbReference type="InterPro" id="IPR045851">
    <property type="entry name" value="AMP-bd_C_sf"/>
</dbReference>
<sequence>MGDGEADTLLDAARVEAGTLLDAVRALPPGRIVLPGTDAGTLLDRVRKAADEIGAGTAEGEAVALCAGNSPAWVTAFLALLAAGTRPLLLEAGTPEAEARRLLQAAGGGRSLTVPDGDGDLSLVLSGPPGEPHGPGPAVLLPTSGSTGASRIVVRAEASLLAEGRRYRDGVGLTGRDTLLLPVPLSHAYALGWLFGGLLTGASLLPVPPTALGRIAAELAGGATVAALVPSIARLLAARRLRAGGPRQRPGDGGPAPAEHPGPAAAPALRLAMVGAGPVDDRLDRAFEEAFGTPLARNYGSTETGAVFAGRARIEPFCVGTPLPGIAYRLAGEDGETVPGGAPGLLHVRVDGTWHAMGDLAVTVPDGLRVIGRKDRAIRRGGRWVSPLEIEEVLRGHPDVRDVRVTARRGRHPGEDGIVAEVSAARPGLAPEPLREHARRELAAHKVPDEFLIRTALPTSAAGKVRASPRYRLTRRAAEAARAYKTSEVLFALHGLGALDRLAEGAEAADLARELGCDADALEWVLRAAAGLGVLTTGAAGDGEPRVRAAELAAFVRLEEHLSRGPVTREEIAAVTRTGVARRPFEETGPAGPDGLITVYQDAMNGPSARARAALGLRLLKPEAGARMVEVTAGPGRYLERLLAADPTAGGHLLTVGRLSGPPLPAVAAAVAEGRVTTGPEPPRGAADFCVVANAVHGPGPGSELAVLLGSLRPGGRLLVDDVFLPPAGAGSELALDWLTHGGTAWPAAGDLIAGLSREGARVSRHLPLEESLCHLIIAEEAS</sequence>
<dbReference type="Gene3D" id="3.30.300.30">
    <property type="match status" value="1"/>
</dbReference>
<dbReference type="RefSeq" id="WP_366088047.1">
    <property type="nucleotide sequence ID" value="NZ_JBFASG010000010.1"/>
</dbReference>
<proteinExistence type="predicted"/>
<evidence type="ECO:0000259" key="3">
    <source>
        <dbReference type="Pfam" id="PF08100"/>
    </source>
</evidence>
<name>A0ABV3IUF4_9ACTN</name>
<feature type="domain" description="O-methyltransferase dimerisation" evidence="3">
    <location>
        <begin position="480"/>
        <end position="554"/>
    </location>
</feature>
<evidence type="ECO:0000259" key="2">
    <source>
        <dbReference type="Pfam" id="PF00501"/>
    </source>
</evidence>
<feature type="domain" description="AMP-dependent synthetase/ligase" evidence="2">
    <location>
        <begin position="131"/>
        <end position="351"/>
    </location>
</feature>
<dbReference type="EMBL" id="JBFASG010000010">
    <property type="protein sequence ID" value="MEV4923865.1"/>
    <property type="molecule type" value="Genomic_DNA"/>
</dbReference>
<dbReference type="InterPro" id="IPR029063">
    <property type="entry name" value="SAM-dependent_MTases_sf"/>
</dbReference>
<dbReference type="InterPro" id="IPR000873">
    <property type="entry name" value="AMP-dep_synth/lig_dom"/>
</dbReference>
<dbReference type="PROSITE" id="PS00455">
    <property type="entry name" value="AMP_BINDING"/>
    <property type="match status" value="1"/>
</dbReference>
<dbReference type="Gene3D" id="3.40.50.150">
    <property type="entry name" value="Vaccinia Virus protein VP39"/>
    <property type="match status" value="1"/>
</dbReference>
<evidence type="ECO:0000313" key="6">
    <source>
        <dbReference type="Proteomes" id="UP001552479"/>
    </source>
</evidence>
<dbReference type="SUPFAM" id="SSF53335">
    <property type="entry name" value="S-adenosyl-L-methionine-dependent methyltransferases"/>
    <property type="match status" value="1"/>
</dbReference>
<evidence type="ECO:0000313" key="5">
    <source>
        <dbReference type="EMBL" id="MEV4923865.1"/>
    </source>
</evidence>
<dbReference type="InterPro" id="IPR042099">
    <property type="entry name" value="ANL_N_sf"/>
</dbReference>
<dbReference type="InterPro" id="IPR012967">
    <property type="entry name" value="COMT_dimerisation"/>
</dbReference>
<dbReference type="Pfam" id="PF00501">
    <property type="entry name" value="AMP-binding"/>
    <property type="match status" value="1"/>
</dbReference>
<dbReference type="PANTHER" id="PTHR43767:SF1">
    <property type="entry name" value="NONRIBOSOMAL PEPTIDE SYNTHASE PES1 (EUROFUNG)-RELATED"/>
    <property type="match status" value="1"/>
</dbReference>
<dbReference type="Pfam" id="PF08100">
    <property type="entry name" value="Dimerisation"/>
    <property type="match status" value="1"/>
</dbReference>
<dbReference type="InterPro" id="IPR020845">
    <property type="entry name" value="AMP-binding_CS"/>
</dbReference>